<evidence type="ECO:0000313" key="4">
    <source>
        <dbReference type="EMBL" id="OMJ82395.1"/>
    </source>
</evidence>
<protein>
    <recommendedName>
        <fullName evidence="3">AMP-dependent synthetase/ligase domain-containing protein</fullName>
    </recommendedName>
</protein>
<name>A0A1R2C0D5_9CILI</name>
<dbReference type="InterPro" id="IPR000873">
    <property type="entry name" value="AMP-dep_synth/lig_dom"/>
</dbReference>
<reference evidence="4 5" key="1">
    <citation type="submission" date="2016-11" db="EMBL/GenBank/DDBJ databases">
        <title>The macronuclear genome of Stentor coeruleus: a giant cell with tiny introns.</title>
        <authorList>
            <person name="Slabodnick M."/>
            <person name="Ruby J.G."/>
            <person name="Reiff S.B."/>
            <person name="Swart E.C."/>
            <person name="Gosai S."/>
            <person name="Prabakaran S."/>
            <person name="Witkowska E."/>
            <person name="Larue G.E."/>
            <person name="Fisher S."/>
            <person name="Freeman R.M."/>
            <person name="Gunawardena J."/>
            <person name="Chu W."/>
            <person name="Stover N.A."/>
            <person name="Gregory B.D."/>
            <person name="Nowacki M."/>
            <person name="Derisi J."/>
            <person name="Roy S.W."/>
            <person name="Marshall W.F."/>
            <person name="Sood P."/>
        </authorList>
    </citation>
    <scope>NUCLEOTIDE SEQUENCE [LARGE SCALE GENOMIC DNA]</scope>
    <source>
        <strain evidence="4">WM001</strain>
    </source>
</reference>
<dbReference type="GO" id="GO:0005783">
    <property type="term" value="C:endoplasmic reticulum"/>
    <property type="evidence" value="ECO:0007669"/>
    <property type="project" value="TreeGrafter"/>
</dbReference>
<dbReference type="SUPFAM" id="SSF56801">
    <property type="entry name" value="Acetyl-CoA synthetase-like"/>
    <property type="match status" value="1"/>
</dbReference>
<keyword evidence="1" id="KW-0547">Nucleotide-binding</keyword>
<dbReference type="GO" id="GO:0004467">
    <property type="term" value="F:long-chain fatty acid-CoA ligase activity"/>
    <property type="evidence" value="ECO:0007669"/>
    <property type="project" value="TreeGrafter"/>
</dbReference>
<dbReference type="PANTHER" id="PTHR43272:SF33">
    <property type="entry name" value="AMP-BINDING DOMAIN-CONTAINING PROTEIN-RELATED"/>
    <property type="match status" value="1"/>
</dbReference>
<dbReference type="Pfam" id="PF00501">
    <property type="entry name" value="AMP-binding"/>
    <property type="match status" value="1"/>
</dbReference>
<accession>A0A1R2C0D5</accession>
<dbReference type="Gene3D" id="3.40.50.12780">
    <property type="entry name" value="N-terminal domain of ligase-like"/>
    <property type="match status" value="1"/>
</dbReference>
<dbReference type="GO" id="GO:0005524">
    <property type="term" value="F:ATP binding"/>
    <property type="evidence" value="ECO:0007669"/>
    <property type="project" value="UniProtKB-KW"/>
</dbReference>
<comment type="caution">
    <text evidence="4">The sequence shown here is derived from an EMBL/GenBank/DDBJ whole genome shotgun (WGS) entry which is preliminary data.</text>
</comment>
<dbReference type="InterPro" id="IPR042099">
    <property type="entry name" value="ANL_N_sf"/>
</dbReference>
<sequence>MGGNKSKNVVYTIGVPNTEEIGLSAILRSPEAQQQIIAPTVWGCSSYYSLFEKLSLKYPNKPFIGTRWTENSDYQWLTYRKSFKMINKISAFLKKYKLSPDPFFEKEYQKSLPLLGFLSYNRIEWLFLEIACMNSGIVTIGLYENLDNFALYGALTNLKYLFCPADKISSVIQLQKKGIIGLEYIIAVDVVSNEIAQECMEIGIKMIHFEEMIHEETLAETIAVDHNDPCFLSLTSGTTNNPKFCIC</sequence>
<evidence type="ECO:0000259" key="3">
    <source>
        <dbReference type="Pfam" id="PF00501"/>
    </source>
</evidence>
<dbReference type="EMBL" id="MPUH01000342">
    <property type="protein sequence ID" value="OMJ82395.1"/>
    <property type="molecule type" value="Genomic_DNA"/>
</dbReference>
<gene>
    <name evidence="4" type="ORF">SteCoe_16939</name>
</gene>
<evidence type="ECO:0000256" key="2">
    <source>
        <dbReference type="ARBA" id="ARBA00022840"/>
    </source>
</evidence>
<dbReference type="GO" id="GO:0016020">
    <property type="term" value="C:membrane"/>
    <property type="evidence" value="ECO:0007669"/>
    <property type="project" value="TreeGrafter"/>
</dbReference>
<evidence type="ECO:0000313" key="5">
    <source>
        <dbReference type="Proteomes" id="UP000187209"/>
    </source>
</evidence>
<proteinExistence type="predicted"/>
<dbReference type="Proteomes" id="UP000187209">
    <property type="component" value="Unassembled WGS sequence"/>
</dbReference>
<dbReference type="PANTHER" id="PTHR43272">
    <property type="entry name" value="LONG-CHAIN-FATTY-ACID--COA LIGASE"/>
    <property type="match status" value="1"/>
</dbReference>
<organism evidence="4 5">
    <name type="scientific">Stentor coeruleus</name>
    <dbReference type="NCBI Taxonomy" id="5963"/>
    <lineage>
        <taxon>Eukaryota</taxon>
        <taxon>Sar</taxon>
        <taxon>Alveolata</taxon>
        <taxon>Ciliophora</taxon>
        <taxon>Postciliodesmatophora</taxon>
        <taxon>Heterotrichea</taxon>
        <taxon>Heterotrichida</taxon>
        <taxon>Stentoridae</taxon>
        <taxon>Stentor</taxon>
    </lineage>
</organism>
<evidence type="ECO:0000256" key="1">
    <source>
        <dbReference type="ARBA" id="ARBA00022741"/>
    </source>
</evidence>
<feature type="domain" description="AMP-dependent synthetase/ligase" evidence="3">
    <location>
        <begin position="56"/>
        <end position="245"/>
    </location>
</feature>
<keyword evidence="2" id="KW-0067">ATP-binding</keyword>
<keyword evidence="5" id="KW-1185">Reference proteome</keyword>
<dbReference type="AlphaFoldDB" id="A0A1R2C0D5"/>